<dbReference type="RefSeq" id="WP_207321455.1">
    <property type="nucleotide sequence ID" value="NZ_CP071501.1"/>
</dbReference>
<dbReference type="GO" id="GO:0017168">
    <property type="term" value="F:5-oxoprolinase (ATP-hydrolyzing) activity"/>
    <property type="evidence" value="ECO:0007669"/>
    <property type="project" value="UniProtKB-EC"/>
</dbReference>
<dbReference type="EMBL" id="CP071504">
    <property type="protein sequence ID" value="QSX30115.1"/>
    <property type="molecule type" value="Genomic_DNA"/>
</dbReference>
<proteinExistence type="predicted"/>
<evidence type="ECO:0000313" key="1">
    <source>
        <dbReference type="EMBL" id="QSX30115.1"/>
    </source>
</evidence>
<name>A0A974XKJ7_9GAMM</name>
<dbReference type="CDD" id="cd10801">
    <property type="entry name" value="LamB_YcsF_like_1"/>
    <property type="match status" value="1"/>
</dbReference>
<gene>
    <name evidence="1" type="primary">pxpA</name>
    <name evidence="1" type="ORF">JYB88_00035</name>
</gene>
<dbReference type="Gene3D" id="3.20.20.370">
    <property type="entry name" value="Glycoside hydrolase/deacetylase"/>
    <property type="match status" value="1"/>
</dbReference>
<dbReference type="GO" id="GO:0005975">
    <property type="term" value="P:carbohydrate metabolic process"/>
    <property type="evidence" value="ECO:0007669"/>
    <property type="project" value="InterPro"/>
</dbReference>
<dbReference type="PANTHER" id="PTHR30292:SF0">
    <property type="entry name" value="5-OXOPROLINASE SUBUNIT A"/>
    <property type="match status" value="1"/>
</dbReference>
<dbReference type="Pfam" id="PF03746">
    <property type="entry name" value="LamB_YcsF"/>
    <property type="match status" value="1"/>
</dbReference>
<organism evidence="1 2">
    <name type="scientific">Shewanella cyperi</name>
    <dbReference type="NCBI Taxonomy" id="2814292"/>
    <lineage>
        <taxon>Bacteria</taxon>
        <taxon>Pseudomonadati</taxon>
        <taxon>Pseudomonadota</taxon>
        <taxon>Gammaproteobacteria</taxon>
        <taxon>Alteromonadales</taxon>
        <taxon>Shewanellaceae</taxon>
        <taxon>Shewanella</taxon>
    </lineage>
</organism>
<evidence type="ECO:0000313" key="2">
    <source>
        <dbReference type="Proteomes" id="UP000663281"/>
    </source>
</evidence>
<dbReference type="InterPro" id="IPR011330">
    <property type="entry name" value="Glyco_hydro/deAcase_b/a-brl"/>
</dbReference>
<dbReference type="SUPFAM" id="SSF88713">
    <property type="entry name" value="Glycoside hydrolase/deacetylase"/>
    <property type="match status" value="1"/>
</dbReference>
<accession>A0A974XKJ7</accession>
<protein>
    <submittedName>
        <fullName evidence="1">5-oxoprolinase subunit PxpA</fullName>
        <ecNumber evidence="1">3.5.2.9</ecNumber>
    </submittedName>
</protein>
<keyword evidence="2" id="KW-1185">Reference proteome</keyword>
<dbReference type="AlphaFoldDB" id="A0A974XKJ7"/>
<dbReference type="NCBIfam" id="NF003814">
    <property type="entry name" value="PRK05406.1-3"/>
    <property type="match status" value="1"/>
</dbReference>
<dbReference type="NCBIfam" id="NF003816">
    <property type="entry name" value="PRK05406.1-5"/>
    <property type="match status" value="1"/>
</dbReference>
<dbReference type="PANTHER" id="PTHR30292">
    <property type="entry name" value="UNCHARACTERIZED PROTEIN YBGL-RELATED"/>
    <property type="match status" value="1"/>
</dbReference>
<keyword evidence="1" id="KW-0378">Hydrolase</keyword>
<sequence length="237" mass="25330">MMLLNADVGEGYVLDADIIPLMDMVNIACGGHCGDDTSMTTTVALANAAGARIGAHPSYPDPQHFGRQSMSLAPAALTRTIEQQILALLRVCEAQQVPMFHVKPHGALYNTAARDQQTGQCLIDAIKAVAPKLTLVALAGSPLLTQAKQQGLNALAEVFADRAYLDDGSLMPRSDKGAVLTEETSMLEQVKQLLAGRVTSANGKLIHLQAQTLCLHGDNLKALDFARQIRALLPRRV</sequence>
<reference evidence="1 2" key="1">
    <citation type="submission" date="2021-03" db="EMBL/GenBank/DDBJ databases">
        <title>Novel species identification of genus Shewanella.</title>
        <authorList>
            <person name="Liu G."/>
            <person name="Zhang Q."/>
        </authorList>
    </citation>
    <scope>NUCLEOTIDE SEQUENCE [LARGE SCALE GENOMIC DNA]</scope>
    <source>
        <strain evidence="1 2">FJAT-53726</strain>
    </source>
</reference>
<dbReference type="InterPro" id="IPR005501">
    <property type="entry name" value="LamB/YcsF/PxpA-like"/>
</dbReference>
<dbReference type="Proteomes" id="UP000663281">
    <property type="component" value="Chromosome"/>
</dbReference>
<dbReference type="KEGG" id="scyp:JYB88_00035"/>
<dbReference type="EC" id="3.5.2.9" evidence="1"/>